<reference evidence="6" key="1">
    <citation type="submission" date="2025-08" db="UniProtKB">
        <authorList>
            <consortium name="RefSeq"/>
        </authorList>
    </citation>
    <scope>IDENTIFICATION</scope>
    <source>
        <tissue evidence="6">Gonads</tissue>
    </source>
</reference>
<feature type="compositionally biased region" description="Basic and acidic residues" evidence="3">
    <location>
        <begin position="246"/>
        <end position="258"/>
    </location>
</feature>
<dbReference type="AlphaFoldDB" id="A0A6J2YUH7"/>
<proteinExistence type="predicted"/>
<feature type="compositionally biased region" description="Low complexity" evidence="3">
    <location>
        <begin position="447"/>
        <end position="457"/>
    </location>
</feature>
<dbReference type="PANTHER" id="PTHR15577">
    <property type="entry name" value="ZINC FINGER CONTAINING PROTEIN"/>
    <property type="match status" value="1"/>
</dbReference>
<dbReference type="Proteomes" id="UP000504635">
    <property type="component" value="Unplaced"/>
</dbReference>
<evidence type="ECO:0000313" key="5">
    <source>
        <dbReference type="Proteomes" id="UP000504635"/>
    </source>
</evidence>
<feature type="compositionally biased region" description="Polar residues" evidence="3">
    <location>
        <begin position="225"/>
        <end position="245"/>
    </location>
</feature>
<feature type="region of interest" description="Disordered" evidence="3">
    <location>
        <begin position="399"/>
        <end position="469"/>
    </location>
</feature>
<dbReference type="InterPro" id="IPR055309">
    <property type="entry name" value="Znf318-like"/>
</dbReference>
<feature type="domain" description="CCHC-type" evidence="4">
    <location>
        <begin position="942"/>
        <end position="955"/>
    </location>
</feature>
<protein>
    <submittedName>
        <fullName evidence="6">Zinc finger matrin-type protein CG9776 isoform X1</fullName>
    </submittedName>
</protein>
<dbReference type="SMART" id="SM00451">
    <property type="entry name" value="ZnF_U1"/>
    <property type="match status" value="2"/>
</dbReference>
<keyword evidence="1" id="KW-0479">Metal-binding</keyword>
<dbReference type="GO" id="GO:0045892">
    <property type="term" value="P:negative regulation of DNA-templated transcription"/>
    <property type="evidence" value="ECO:0007669"/>
    <property type="project" value="TreeGrafter"/>
</dbReference>
<dbReference type="PROSITE" id="PS50158">
    <property type="entry name" value="ZF_CCHC"/>
    <property type="match status" value="1"/>
</dbReference>
<keyword evidence="5" id="KW-1185">Reference proteome</keyword>
<dbReference type="RefSeq" id="XP_030766952.1">
    <property type="nucleotide sequence ID" value="XM_030911092.1"/>
</dbReference>
<evidence type="ECO:0000256" key="3">
    <source>
        <dbReference type="SAM" id="MobiDB-lite"/>
    </source>
</evidence>
<dbReference type="InterPro" id="IPR001878">
    <property type="entry name" value="Znf_CCHC"/>
</dbReference>
<sequence>MDHSYYRVSGEVHQHLVSSGIHLNKDFIGRPGEWFPLHFKQAPTTMYNNTNQYPPSGYASSYPVYQNYGAGYNYPGYGYQEAQSNQPVSSGGFSQSNWTPINQPNYSVPPPQPPGEAEGKTDAVVQEIQQQKATLTKQREDYVRKALVLRRESEQLRQQKQQLADGDMSDRELLAVLRKNEKLQEEINGKLKAILNVVEMLSTIIRDGKKIGDLEAELEQEERNATYTKQQSVESSRYSPSSIQTERSREPESRERNQLEKEVDKRYCYVYYDTGLHWCRACDEFPETAKEYLQHLQNKDHQDMAKENEVDITPWHKLPLEPVLPSYDDAPKKRLPIKGLQFFISAPSWYCKLCDVWIGDLHCASHHLKSVTHSQNYKNFVEQNPHWETEWLKDRETAMTRNGKHHSSDSDSSSKKKKRKHRASIESLLKEKKKKKRSKKKRKDSSDSSSSSSSSESSSDDEDSKDRSKSIRVAMRNMTQVKSIINEDMSKWTVLEKLLEDHRKKDNTKISNTEDELINQWMTVADPAKEKNIIETLKDRMRVKQEVEKAKWAEMEKRRKEKERQEQEMLEMKERQMREEAERLEREKARREQEEYQRIVDKDNRGHVKFRPSRDHYRRRKSASDDEEEEKRHRVNESPKHRREHESQYSKSRHSPEHKNDSSKRRPPGPPSYKKLPFIGRMPLFKKKQDSKNEREEKVRSIKKEEYEPQRKTRENYSPPMSDRSDDSDEQMEEFQQSRENYRQPMSDHFDDFEEQMEEFHQSRENYLQPISDHSDDFEEQMEEFHQSRENYHQPISDHSDDFDEQMEEFPQSRENYHQPMFDRSDDSDGQMEELNQSRENYRQAMLSDISDQSDELMEEFHQSNVLGRDYIHATPPLQTFEAIRMPSPIEGAGIPPEEASSPSRVVHDSPSSRQFETLPDYSRSLLGSPPVTRIKVVADMCWSCGQRGHMRRVCSGPFILFCSRCGLVGTTSLDCPCRPRRTKGQEKNKKQ</sequence>
<feature type="region of interest" description="Disordered" evidence="3">
    <location>
        <begin position="553"/>
        <end position="743"/>
    </location>
</feature>
<feature type="compositionally biased region" description="Basic and acidic residues" evidence="3">
    <location>
        <begin position="783"/>
        <end position="800"/>
    </location>
</feature>
<dbReference type="PANTHER" id="PTHR15577:SF2">
    <property type="entry name" value="ZINC FINGER PROTEIN 318"/>
    <property type="match status" value="1"/>
</dbReference>
<dbReference type="GO" id="GO:0008270">
    <property type="term" value="F:zinc ion binding"/>
    <property type="evidence" value="ECO:0007669"/>
    <property type="project" value="UniProtKB-KW"/>
</dbReference>
<organism evidence="5 6">
    <name type="scientific">Sitophilus oryzae</name>
    <name type="common">Rice weevil</name>
    <name type="synonym">Curculio oryzae</name>
    <dbReference type="NCBI Taxonomy" id="7048"/>
    <lineage>
        <taxon>Eukaryota</taxon>
        <taxon>Metazoa</taxon>
        <taxon>Ecdysozoa</taxon>
        <taxon>Arthropoda</taxon>
        <taxon>Hexapoda</taxon>
        <taxon>Insecta</taxon>
        <taxon>Pterygota</taxon>
        <taxon>Neoptera</taxon>
        <taxon>Endopterygota</taxon>
        <taxon>Coleoptera</taxon>
        <taxon>Polyphaga</taxon>
        <taxon>Cucujiformia</taxon>
        <taxon>Curculionidae</taxon>
        <taxon>Dryophthorinae</taxon>
        <taxon>Sitophilus</taxon>
    </lineage>
</organism>
<accession>A0A6J2YUH7</accession>
<keyword evidence="1" id="KW-0862">Zinc</keyword>
<evidence type="ECO:0000256" key="1">
    <source>
        <dbReference type="PROSITE-ProRule" id="PRU00047"/>
    </source>
</evidence>
<dbReference type="GO" id="GO:0045893">
    <property type="term" value="P:positive regulation of DNA-templated transcription"/>
    <property type="evidence" value="ECO:0007669"/>
    <property type="project" value="TreeGrafter"/>
</dbReference>
<feature type="compositionally biased region" description="Basic residues" evidence="3">
    <location>
        <begin position="431"/>
        <end position="443"/>
    </location>
</feature>
<feature type="region of interest" description="Disordered" evidence="3">
    <location>
        <begin position="84"/>
        <end position="122"/>
    </location>
</feature>
<evidence type="ECO:0000259" key="4">
    <source>
        <dbReference type="PROSITE" id="PS50158"/>
    </source>
</evidence>
<gene>
    <name evidence="6" type="primary">LOC115890763</name>
</gene>
<feature type="compositionally biased region" description="Basic and acidic residues" evidence="3">
    <location>
        <begin position="630"/>
        <end position="664"/>
    </location>
</feature>
<dbReference type="GeneID" id="115890763"/>
<keyword evidence="2" id="KW-0175">Coiled coil</keyword>
<feature type="region of interest" description="Disordered" evidence="3">
    <location>
        <begin position="777"/>
        <end position="831"/>
    </location>
</feature>
<feature type="region of interest" description="Disordered" evidence="3">
    <location>
        <begin position="221"/>
        <end position="258"/>
    </location>
</feature>
<feature type="compositionally biased region" description="Basic and acidic residues" evidence="3">
    <location>
        <begin position="553"/>
        <end position="606"/>
    </location>
</feature>
<feature type="region of interest" description="Disordered" evidence="3">
    <location>
        <begin position="895"/>
        <end position="917"/>
    </location>
</feature>
<dbReference type="OrthoDB" id="10072641at2759"/>
<dbReference type="GO" id="GO:0005654">
    <property type="term" value="C:nucleoplasm"/>
    <property type="evidence" value="ECO:0007669"/>
    <property type="project" value="TreeGrafter"/>
</dbReference>
<keyword evidence="1" id="KW-0863">Zinc-finger</keyword>
<feature type="compositionally biased region" description="Basic and acidic residues" evidence="3">
    <location>
        <begin position="687"/>
        <end position="715"/>
    </location>
</feature>
<dbReference type="SUPFAM" id="SSF57756">
    <property type="entry name" value="Retrovirus zinc finger-like domains"/>
    <property type="match status" value="1"/>
</dbReference>
<name>A0A6J2YUH7_SITOR</name>
<evidence type="ECO:0000313" key="6">
    <source>
        <dbReference type="RefSeq" id="XP_030766952.1"/>
    </source>
</evidence>
<dbReference type="InterPro" id="IPR003604">
    <property type="entry name" value="Matrin/U1-like-C_Znf_C2H2"/>
</dbReference>
<feature type="compositionally biased region" description="Polar residues" evidence="3">
    <location>
        <begin position="84"/>
        <end position="106"/>
    </location>
</feature>
<dbReference type="InterPro" id="IPR036875">
    <property type="entry name" value="Znf_CCHC_sf"/>
</dbReference>
<feature type="compositionally biased region" description="Basic residues" evidence="3">
    <location>
        <begin position="607"/>
        <end position="621"/>
    </location>
</feature>
<dbReference type="KEGG" id="soy:115890763"/>
<dbReference type="InParanoid" id="A0A6J2YUH7"/>
<evidence type="ECO:0000256" key="2">
    <source>
        <dbReference type="SAM" id="Coils"/>
    </source>
</evidence>
<dbReference type="GO" id="GO:0003676">
    <property type="term" value="F:nucleic acid binding"/>
    <property type="evidence" value="ECO:0007669"/>
    <property type="project" value="InterPro"/>
</dbReference>
<feature type="coiled-coil region" evidence="2">
    <location>
        <begin position="125"/>
        <end position="159"/>
    </location>
</feature>
<feature type="compositionally biased region" description="Basic and acidic residues" evidence="3">
    <location>
        <begin position="811"/>
        <end position="827"/>
    </location>
</feature>